<gene>
    <name evidence="2" type="ORF">SAMN05421640_3649</name>
</gene>
<dbReference type="RefSeq" id="WP_144017485.1">
    <property type="nucleotide sequence ID" value="NZ_FZPD01000007.1"/>
</dbReference>
<proteinExistence type="predicted"/>
<dbReference type="EMBL" id="FZPD01000007">
    <property type="protein sequence ID" value="SNT37998.1"/>
    <property type="molecule type" value="Genomic_DNA"/>
</dbReference>
<accession>A0A239M776</accession>
<keyword evidence="3" id="KW-1185">Reference proteome</keyword>
<evidence type="ECO:0000256" key="1">
    <source>
        <dbReference type="SAM" id="SignalP"/>
    </source>
</evidence>
<name>A0A239M776_EKHLU</name>
<evidence type="ECO:0008006" key="4">
    <source>
        <dbReference type="Google" id="ProtNLM"/>
    </source>
</evidence>
<organism evidence="2 3">
    <name type="scientific">Ekhidna lutea</name>
    <dbReference type="NCBI Taxonomy" id="447679"/>
    <lineage>
        <taxon>Bacteria</taxon>
        <taxon>Pseudomonadati</taxon>
        <taxon>Bacteroidota</taxon>
        <taxon>Cytophagia</taxon>
        <taxon>Cytophagales</taxon>
        <taxon>Reichenbachiellaceae</taxon>
        <taxon>Ekhidna</taxon>
    </lineage>
</organism>
<feature type="signal peptide" evidence="1">
    <location>
        <begin position="1"/>
        <end position="22"/>
    </location>
</feature>
<dbReference type="AlphaFoldDB" id="A0A239M776"/>
<evidence type="ECO:0000313" key="3">
    <source>
        <dbReference type="Proteomes" id="UP000198393"/>
    </source>
</evidence>
<keyword evidence="1" id="KW-0732">Signal</keyword>
<feature type="chain" id="PRO_5011992015" description="MetA-pathway of phenol degradation" evidence="1">
    <location>
        <begin position="23"/>
        <end position="319"/>
    </location>
</feature>
<protein>
    <recommendedName>
        <fullName evidence="4">MetA-pathway of phenol degradation</fullName>
    </recommendedName>
</protein>
<evidence type="ECO:0000313" key="2">
    <source>
        <dbReference type="EMBL" id="SNT37998.1"/>
    </source>
</evidence>
<dbReference type="Proteomes" id="UP000198393">
    <property type="component" value="Unassembled WGS sequence"/>
</dbReference>
<reference evidence="2 3" key="1">
    <citation type="submission" date="2017-06" db="EMBL/GenBank/DDBJ databases">
        <authorList>
            <person name="Kim H.J."/>
            <person name="Triplett B.A."/>
        </authorList>
    </citation>
    <scope>NUCLEOTIDE SEQUENCE [LARGE SCALE GENOMIC DNA]</scope>
    <source>
        <strain evidence="2 3">DSM 19307</strain>
    </source>
</reference>
<sequence length="319" mass="35334">MLKLRHLILIASSLLLVSQPYAQGCSDAGFCTMGAMKPDQNYSKRIAIKLRSIELNYYKGTSIISPVISAATIDFNLGINDYSAFQIKVPYMWITGNLGDNAGLGDISLSYTRLLKATNNWNVNGTLGAKLPSNDANATISNEHTGGMESPLHMYYQTSLGSYDAIAGVSALSGEWLLATGIQIALTENNNQFVWSDFPNYPDREYLEKNNRGIELKRGIDVMLRVERNWRFTNFNFSLGALPIYRITKDEAIIPGTTERGKIEGTTGLALSILGSFGYHFDVNNSVKIIQGIKLVDRDVNPDGLTRDEVLSISYVYKF</sequence>
<dbReference type="OrthoDB" id="1119914at2"/>